<dbReference type="Proteomes" id="UP000178650">
    <property type="component" value="Unassembled WGS sequence"/>
</dbReference>
<dbReference type="Gene3D" id="1.10.20.60">
    <property type="entry name" value="Glu-tRNAGln amidotransferase C subunit, N-terminal domain"/>
    <property type="match status" value="1"/>
</dbReference>
<name>A0A1G2IVG7_9BACT</name>
<dbReference type="STRING" id="1802223.A2358_01020"/>
<proteinExistence type="predicted"/>
<accession>A0A1G2IVG7</accession>
<organism evidence="1 2">
    <name type="scientific">Candidatus Staskawiczbacteria bacterium RIFOXYB1_FULL_37_44</name>
    <dbReference type="NCBI Taxonomy" id="1802223"/>
    <lineage>
        <taxon>Bacteria</taxon>
        <taxon>Candidatus Staskawicziibacteriota</taxon>
    </lineage>
</organism>
<reference evidence="1 2" key="1">
    <citation type="journal article" date="2016" name="Nat. Commun.">
        <title>Thousands of microbial genomes shed light on interconnected biogeochemical processes in an aquifer system.</title>
        <authorList>
            <person name="Anantharaman K."/>
            <person name="Brown C.T."/>
            <person name="Hug L.A."/>
            <person name="Sharon I."/>
            <person name="Castelle C.J."/>
            <person name="Probst A.J."/>
            <person name="Thomas B.C."/>
            <person name="Singh A."/>
            <person name="Wilkins M.J."/>
            <person name="Karaoz U."/>
            <person name="Brodie E.L."/>
            <person name="Williams K.H."/>
            <person name="Hubbard S.S."/>
            <person name="Banfield J.F."/>
        </authorList>
    </citation>
    <scope>NUCLEOTIDE SEQUENCE [LARGE SCALE GENOMIC DNA]</scope>
</reference>
<dbReference type="InterPro" id="IPR003837">
    <property type="entry name" value="GatC"/>
</dbReference>
<sequence length="97" mass="10916">MISEEEVGHIAKLARLELTDKEIEKMQKDLSIILNYFNLLQKASGKKSAGLHKTVQSRGLNGLRKDEVIPQKKETAQKIIAASPNKKDDYIKVKSIL</sequence>
<dbReference type="InterPro" id="IPR036113">
    <property type="entry name" value="Asp/Glu-ADT_sf_sub_c"/>
</dbReference>
<dbReference type="AlphaFoldDB" id="A0A1G2IVG7"/>
<evidence type="ECO:0008006" key="3">
    <source>
        <dbReference type="Google" id="ProtNLM"/>
    </source>
</evidence>
<comment type="caution">
    <text evidence="1">The sequence shown here is derived from an EMBL/GenBank/DDBJ whole genome shotgun (WGS) entry which is preliminary data.</text>
</comment>
<protein>
    <recommendedName>
        <fullName evidence="3">Aspartyl/glutamyl-tRNA(Asn/Gln) amidotransferase subunit C</fullName>
    </recommendedName>
</protein>
<evidence type="ECO:0000313" key="1">
    <source>
        <dbReference type="EMBL" id="OGZ78836.1"/>
    </source>
</evidence>
<gene>
    <name evidence="1" type="ORF">A2358_01020</name>
</gene>
<dbReference type="GO" id="GO:0006450">
    <property type="term" value="P:regulation of translational fidelity"/>
    <property type="evidence" value="ECO:0007669"/>
    <property type="project" value="InterPro"/>
</dbReference>
<dbReference type="SUPFAM" id="SSF141000">
    <property type="entry name" value="Glu-tRNAGln amidotransferase C subunit"/>
    <property type="match status" value="1"/>
</dbReference>
<dbReference type="NCBIfam" id="TIGR00135">
    <property type="entry name" value="gatC"/>
    <property type="match status" value="1"/>
</dbReference>
<evidence type="ECO:0000313" key="2">
    <source>
        <dbReference type="Proteomes" id="UP000178650"/>
    </source>
</evidence>
<dbReference type="Pfam" id="PF02686">
    <property type="entry name" value="GatC"/>
    <property type="match status" value="1"/>
</dbReference>
<dbReference type="EMBL" id="MHPJ01000012">
    <property type="protein sequence ID" value="OGZ78836.1"/>
    <property type="molecule type" value="Genomic_DNA"/>
</dbReference>